<reference evidence="1 2" key="1">
    <citation type="submission" date="2018-01" db="EMBL/GenBank/DDBJ databases">
        <title>Metagenomic assembled genomes from two thermal pools in the Uzon Caldera, Kamchatka, Russia.</title>
        <authorList>
            <person name="Wilkins L."/>
            <person name="Ettinger C."/>
        </authorList>
    </citation>
    <scope>NUCLEOTIDE SEQUENCE [LARGE SCALE GENOMIC DNA]</scope>
    <source>
        <strain evidence="1">ZAV-02</strain>
    </source>
</reference>
<name>A0A2J6WTN8_9CHLR</name>
<organism evidence="1 2">
    <name type="scientific">Chloroflexus aggregans</name>
    <dbReference type="NCBI Taxonomy" id="152260"/>
    <lineage>
        <taxon>Bacteria</taxon>
        <taxon>Bacillati</taxon>
        <taxon>Chloroflexota</taxon>
        <taxon>Chloroflexia</taxon>
        <taxon>Chloroflexales</taxon>
        <taxon>Chloroflexineae</taxon>
        <taxon>Chloroflexaceae</taxon>
        <taxon>Chloroflexus</taxon>
    </lineage>
</organism>
<accession>A0A2J6WTN8</accession>
<gene>
    <name evidence="1" type="ORF">C0184_15450</name>
</gene>
<dbReference type="Pfam" id="PF13562">
    <property type="entry name" value="NTP_transf_4"/>
    <property type="match status" value="1"/>
</dbReference>
<dbReference type="AlphaFoldDB" id="A0A2J6WTN8"/>
<dbReference type="Proteomes" id="UP000243376">
    <property type="component" value="Unassembled WGS sequence"/>
</dbReference>
<sequence>MTIILFEDERWPYFATLVQARPIFELRCGAFTTRERVVALLGRPAYGLARSHLMPHFGPAGG</sequence>
<evidence type="ECO:0000313" key="1">
    <source>
        <dbReference type="EMBL" id="PMP74064.1"/>
    </source>
</evidence>
<dbReference type="InterPro" id="IPR023917">
    <property type="entry name" value="Bifunctiontional_GlmU_bac-type"/>
</dbReference>
<dbReference type="EMBL" id="PNIQ01001035">
    <property type="protein sequence ID" value="PMP74064.1"/>
    <property type="molecule type" value="Genomic_DNA"/>
</dbReference>
<comment type="caution">
    <text evidence="1">The sequence shown here is derived from an EMBL/GenBank/DDBJ whole genome shotgun (WGS) entry which is preliminary data.</text>
</comment>
<evidence type="ECO:0000313" key="2">
    <source>
        <dbReference type="Proteomes" id="UP000243376"/>
    </source>
</evidence>
<feature type="non-terminal residue" evidence="1">
    <location>
        <position position="62"/>
    </location>
</feature>
<protein>
    <submittedName>
        <fullName evidence="1">Uncharacterized protein</fullName>
    </submittedName>
</protein>
<proteinExistence type="predicted"/>